<feature type="compositionally biased region" description="Basic and acidic residues" evidence="1">
    <location>
        <begin position="90"/>
        <end position="114"/>
    </location>
</feature>
<proteinExistence type="predicted"/>
<keyword evidence="3" id="KW-1185">Reference proteome</keyword>
<dbReference type="EMBL" id="BAABCQ010000238">
    <property type="protein sequence ID" value="GAA4012733.1"/>
    <property type="molecule type" value="Genomic_DNA"/>
</dbReference>
<gene>
    <name evidence="2" type="ORF">GCM10022384_66720</name>
</gene>
<name>A0ABP7SKE3_9ACTN</name>
<comment type="caution">
    <text evidence="2">The sequence shown here is derived from an EMBL/GenBank/DDBJ whole genome shotgun (WGS) entry which is preliminary data.</text>
</comment>
<sequence length="125" mass="13750">MFPERTDRIVLDSNIGDTHLDRNGLRRHALGMEQTLPDFAQWAARRHDSYGLGRTPQQVRASYLTIAGRLDKAPVAGIARPPGSPPDAPFADRSHCPPGHHPDPVTHRCAVEGTRRRKPLPGPAV</sequence>
<evidence type="ECO:0000256" key="1">
    <source>
        <dbReference type="SAM" id="MobiDB-lite"/>
    </source>
</evidence>
<protein>
    <submittedName>
        <fullName evidence="2">Uncharacterized protein</fullName>
    </submittedName>
</protein>
<dbReference type="Proteomes" id="UP001500034">
    <property type="component" value="Unassembled WGS sequence"/>
</dbReference>
<evidence type="ECO:0000313" key="3">
    <source>
        <dbReference type="Proteomes" id="UP001500034"/>
    </source>
</evidence>
<evidence type="ECO:0000313" key="2">
    <source>
        <dbReference type="EMBL" id="GAA4012733.1"/>
    </source>
</evidence>
<reference evidence="3" key="1">
    <citation type="journal article" date="2019" name="Int. J. Syst. Evol. Microbiol.">
        <title>The Global Catalogue of Microorganisms (GCM) 10K type strain sequencing project: providing services to taxonomists for standard genome sequencing and annotation.</title>
        <authorList>
            <consortium name="The Broad Institute Genomics Platform"/>
            <consortium name="The Broad Institute Genome Sequencing Center for Infectious Disease"/>
            <person name="Wu L."/>
            <person name="Ma J."/>
        </authorList>
    </citation>
    <scope>NUCLEOTIDE SEQUENCE [LARGE SCALE GENOMIC DNA]</scope>
    <source>
        <strain evidence="3">JCM 17027</strain>
    </source>
</reference>
<organism evidence="2 3">
    <name type="scientific">Streptomyces marokkonensis</name>
    <dbReference type="NCBI Taxonomy" id="324855"/>
    <lineage>
        <taxon>Bacteria</taxon>
        <taxon>Bacillati</taxon>
        <taxon>Actinomycetota</taxon>
        <taxon>Actinomycetes</taxon>
        <taxon>Kitasatosporales</taxon>
        <taxon>Streptomycetaceae</taxon>
        <taxon>Streptomyces</taxon>
    </lineage>
</organism>
<accession>A0ABP7SKE3</accession>
<feature type="region of interest" description="Disordered" evidence="1">
    <location>
        <begin position="75"/>
        <end position="125"/>
    </location>
</feature>